<dbReference type="Pfam" id="PF02902">
    <property type="entry name" value="Peptidase_C48"/>
    <property type="match status" value="1"/>
</dbReference>
<evidence type="ECO:0000256" key="3">
    <source>
        <dbReference type="ARBA" id="ARBA00022801"/>
    </source>
</evidence>
<keyword evidence="4" id="KW-0788">Thiol protease</keyword>
<evidence type="ECO:0000256" key="1">
    <source>
        <dbReference type="ARBA" id="ARBA00005234"/>
    </source>
</evidence>
<dbReference type="GO" id="GO:0008234">
    <property type="term" value="F:cysteine-type peptidase activity"/>
    <property type="evidence" value="ECO:0007669"/>
    <property type="project" value="UniProtKB-KW"/>
</dbReference>
<dbReference type="InterPro" id="IPR003653">
    <property type="entry name" value="Peptidase_C48_C"/>
</dbReference>
<dbReference type="Gene3D" id="3.30.310.130">
    <property type="entry name" value="Ubiquitin-related"/>
    <property type="match status" value="1"/>
</dbReference>
<evidence type="ECO:0000256" key="2">
    <source>
        <dbReference type="ARBA" id="ARBA00022670"/>
    </source>
</evidence>
<evidence type="ECO:0000313" key="6">
    <source>
        <dbReference type="EMBL" id="KAH9297268.1"/>
    </source>
</evidence>
<feature type="non-terminal residue" evidence="6">
    <location>
        <position position="513"/>
    </location>
</feature>
<dbReference type="PANTHER" id="PTHR46915:SF6">
    <property type="entry name" value="CYSTEINE PROTEINASES SUPERFAMILY PROTEIN"/>
    <property type="match status" value="1"/>
</dbReference>
<evidence type="ECO:0000256" key="4">
    <source>
        <dbReference type="ARBA" id="ARBA00022807"/>
    </source>
</evidence>
<dbReference type="AlphaFoldDB" id="A0AA38CEF1"/>
<feature type="non-terminal residue" evidence="6">
    <location>
        <position position="1"/>
    </location>
</feature>
<dbReference type="PROSITE" id="PS50600">
    <property type="entry name" value="ULP_PROTEASE"/>
    <property type="match status" value="1"/>
</dbReference>
<comment type="similarity">
    <text evidence="1">Belongs to the peptidase C48 family.</text>
</comment>
<dbReference type="EMBL" id="JAHRHJ020000010">
    <property type="protein sequence ID" value="KAH9297268.1"/>
    <property type="molecule type" value="Genomic_DNA"/>
</dbReference>
<sequence length="513" mass="59826">FFPSKIPRRERSKIRRVHRLDSWGRKVNFNSNSFFKIEILLNKDQENPRNPKRPRKFIVKLNGENPTRSIIESNGVNVNERHGSIDVTAMKNSLKQVKTGVSELNHMVNEGILNDATGRNCCGFNTEDFSVVLELSGRETWNTYETGGVGHHQDGKSASGVERFSVHSNDIESNKDDYPRRVLVPLLNDDDEHARAFQAEIDKRGLKRQRKRAGRFRCRKQVGRETRNNYEMGSVGHHLDGKSASGAEQFPALSNDIESNKDDYPRRVPVSLLNDDDEHARAFQAEVDKRGLKRQRKRAGRLRCRKQVVELDQYLDTHIIDRYMEKLWKKLSKDQKEHCTYLDCLWFSMYLEESTSFKILKWIKAKRILSKQYVFIPIVHWGHWNLLILCHFGEDLTSEVRTPCMLLLDSLKEADPSRLEPLIRKFLVEVHKGEGRKDSDKFISRIPLLVPEVPQQTNGNDCGVFLLHFIDLFLKRAPKNFSISEDCYPYFLTKDWFNLCEIRQRRKCINKAL</sequence>
<dbReference type="Gene3D" id="1.10.418.20">
    <property type="match status" value="1"/>
</dbReference>
<comment type="caution">
    <text evidence="6">The sequence shown here is derived from an EMBL/GenBank/DDBJ whole genome shotgun (WGS) entry which is preliminary data.</text>
</comment>
<organism evidence="6 7">
    <name type="scientific">Taxus chinensis</name>
    <name type="common">Chinese yew</name>
    <name type="synonym">Taxus wallichiana var. chinensis</name>
    <dbReference type="NCBI Taxonomy" id="29808"/>
    <lineage>
        <taxon>Eukaryota</taxon>
        <taxon>Viridiplantae</taxon>
        <taxon>Streptophyta</taxon>
        <taxon>Embryophyta</taxon>
        <taxon>Tracheophyta</taxon>
        <taxon>Spermatophyta</taxon>
        <taxon>Pinopsida</taxon>
        <taxon>Pinidae</taxon>
        <taxon>Conifers II</taxon>
        <taxon>Cupressales</taxon>
        <taxon>Taxaceae</taxon>
        <taxon>Taxus</taxon>
    </lineage>
</organism>
<evidence type="ECO:0000313" key="7">
    <source>
        <dbReference type="Proteomes" id="UP000824469"/>
    </source>
</evidence>
<keyword evidence="3" id="KW-0378">Hydrolase</keyword>
<keyword evidence="7" id="KW-1185">Reference proteome</keyword>
<proteinExistence type="inferred from homology"/>
<dbReference type="PANTHER" id="PTHR46915">
    <property type="entry name" value="UBIQUITIN-LIKE PROTEASE 4-RELATED"/>
    <property type="match status" value="1"/>
</dbReference>
<dbReference type="SUPFAM" id="SSF54001">
    <property type="entry name" value="Cysteine proteinases"/>
    <property type="match status" value="1"/>
</dbReference>
<evidence type="ECO:0000259" key="5">
    <source>
        <dbReference type="PROSITE" id="PS50600"/>
    </source>
</evidence>
<name>A0AA38CEF1_TAXCH</name>
<reference evidence="6 7" key="1">
    <citation type="journal article" date="2021" name="Nat. Plants">
        <title>The Taxus genome provides insights into paclitaxel biosynthesis.</title>
        <authorList>
            <person name="Xiong X."/>
            <person name="Gou J."/>
            <person name="Liao Q."/>
            <person name="Li Y."/>
            <person name="Zhou Q."/>
            <person name="Bi G."/>
            <person name="Li C."/>
            <person name="Du R."/>
            <person name="Wang X."/>
            <person name="Sun T."/>
            <person name="Guo L."/>
            <person name="Liang H."/>
            <person name="Lu P."/>
            <person name="Wu Y."/>
            <person name="Zhang Z."/>
            <person name="Ro D.K."/>
            <person name="Shang Y."/>
            <person name="Huang S."/>
            <person name="Yan J."/>
        </authorList>
    </citation>
    <scope>NUCLEOTIDE SEQUENCE [LARGE SCALE GENOMIC DNA]</scope>
    <source>
        <strain evidence="6">Ta-2019</strain>
    </source>
</reference>
<feature type="domain" description="Ubiquitin-like protease family profile" evidence="5">
    <location>
        <begin position="285"/>
        <end position="473"/>
    </location>
</feature>
<dbReference type="GO" id="GO:0006508">
    <property type="term" value="P:proteolysis"/>
    <property type="evidence" value="ECO:0007669"/>
    <property type="project" value="UniProtKB-KW"/>
</dbReference>
<dbReference type="GO" id="GO:0016926">
    <property type="term" value="P:protein desumoylation"/>
    <property type="evidence" value="ECO:0007669"/>
    <property type="project" value="UniProtKB-ARBA"/>
</dbReference>
<protein>
    <recommendedName>
        <fullName evidence="5">Ubiquitin-like protease family profile domain-containing protein</fullName>
    </recommendedName>
</protein>
<accession>A0AA38CEF1</accession>
<keyword evidence="2" id="KW-0645">Protease</keyword>
<dbReference type="Proteomes" id="UP000824469">
    <property type="component" value="Unassembled WGS sequence"/>
</dbReference>
<gene>
    <name evidence="6" type="ORF">KI387_028950</name>
</gene>
<dbReference type="InterPro" id="IPR038765">
    <property type="entry name" value="Papain-like_cys_pep_sf"/>
</dbReference>